<gene>
    <name evidence="2" type="ORF">RRH01S_09_00080</name>
</gene>
<dbReference type="GeneID" id="86847591"/>
<dbReference type="RefSeq" id="WP_042474073.1">
    <property type="nucleotide sequence ID" value="NZ_BAYX01000009.1"/>
</dbReference>
<evidence type="ECO:0008006" key="4">
    <source>
        <dbReference type="Google" id="ProtNLM"/>
    </source>
</evidence>
<comment type="caution">
    <text evidence="2">The sequence shown here is derived from an EMBL/GenBank/DDBJ whole genome shotgun (WGS) entry which is preliminary data.</text>
</comment>
<protein>
    <recommendedName>
        <fullName evidence="4">Type II toxin-antitoxin system RelE/ParE family toxin</fullName>
    </recommendedName>
</protein>
<keyword evidence="1" id="KW-1277">Toxin-antitoxin system</keyword>
<accession>A0AA87Q345</accession>
<organism evidence="2 3">
    <name type="scientific">Rhizobium rhizogenes NBRC 13257</name>
    <dbReference type="NCBI Taxonomy" id="1220581"/>
    <lineage>
        <taxon>Bacteria</taxon>
        <taxon>Pseudomonadati</taxon>
        <taxon>Pseudomonadota</taxon>
        <taxon>Alphaproteobacteria</taxon>
        <taxon>Hyphomicrobiales</taxon>
        <taxon>Rhizobiaceae</taxon>
        <taxon>Rhizobium/Agrobacterium group</taxon>
        <taxon>Rhizobium</taxon>
    </lineage>
</organism>
<proteinExistence type="predicted"/>
<dbReference type="InterPro" id="IPR035093">
    <property type="entry name" value="RelE/ParE_toxin_dom_sf"/>
</dbReference>
<reference evidence="2 3" key="1">
    <citation type="submission" date="2014-05" db="EMBL/GenBank/DDBJ databases">
        <title>Whole genome shotgun sequence of Rhizobium rhizogenes NBRC 13257.</title>
        <authorList>
            <person name="Katano-Makiyama Y."/>
            <person name="Hosoyama A."/>
            <person name="Hashimoto M."/>
            <person name="Hosoyama Y."/>
            <person name="Noguchi M."/>
            <person name="Tsuchikane K."/>
            <person name="Kimura A."/>
            <person name="Ohji S."/>
            <person name="Ichikawa N."/>
            <person name="Yamazoe A."/>
            <person name="Fujita N."/>
        </authorList>
    </citation>
    <scope>NUCLEOTIDE SEQUENCE [LARGE SCALE GENOMIC DNA]</scope>
    <source>
        <strain evidence="2 3">NBRC 13257</strain>
    </source>
</reference>
<dbReference type="Pfam" id="PF05016">
    <property type="entry name" value="ParE_toxin"/>
    <property type="match status" value="1"/>
</dbReference>
<evidence type="ECO:0000313" key="2">
    <source>
        <dbReference type="EMBL" id="GAJ94696.1"/>
    </source>
</evidence>
<evidence type="ECO:0000313" key="3">
    <source>
        <dbReference type="Proteomes" id="UP000026941"/>
    </source>
</evidence>
<dbReference type="Gene3D" id="3.30.2310.20">
    <property type="entry name" value="RelE-like"/>
    <property type="match status" value="1"/>
</dbReference>
<dbReference type="AlphaFoldDB" id="A0AA87Q345"/>
<name>A0AA87Q345_RHIRH</name>
<dbReference type="Proteomes" id="UP000026941">
    <property type="component" value="Unassembled WGS sequence"/>
</dbReference>
<sequence>MKYTVVFDVDARADLAELYEYLLPEAGERVARDYIDRLIDYCAAFETFPERGTRHEDISPGLRTVGYRHRATIAFRTKDDTVTIMRIFHGGREIRLTTEE</sequence>
<evidence type="ECO:0000256" key="1">
    <source>
        <dbReference type="ARBA" id="ARBA00022649"/>
    </source>
</evidence>
<dbReference type="EMBL" id="BAYX01000009">
    <property type="protein sequence ID" value="GAJ94696.1"/>
    <property type="molecule type" value="Genomic_DNA"/>
</dbReference>
<dbReference type="InterPro" id="IPR007712">
    <property type="entry name" value="RelE/ParE_toxin"/>
</dbReference>